<accession>A0A6V8MNG2</accession>
<reference evidence="3" key="1">
    <citation type="submission" date="2020-06" db="EMBL/GenBank/DDBJ databases">
        <title>Draft genomic sequence of Geomonas sp. Red330.</title>
        <authorList>
            <person name="Itoh H."/>
            <person name="Zhenxing X."/>
            <person name="Ushijima N."/>
            <person name="Masuda Y."/>
            <person name="Shiratori Y."/>
            <person name="Senoo K."/>
        </authorList>
    </citation>
    <scope>NUCLEOTIDE SEQUENCE [LARGE SCALE GENOMIC DNA]</scope>
    <source>
        <strain evidence="3">Red330</strain>
    </source>
</reference>
<evidence type="ECO:0000313" key="3">
    <source>
        <dbReference type="Proteomes" id="UP000556026"/>
    </source>
</evidence>
<keyword evidence="1" id="KW-0812">Transmembrane</keyword>
<proteinExistence type="predicted"/>
<comment type="caution">
    <text evidence="2">The sequence shown here is derived from an EMBL/GenBank/DDBJ whole genome shotgun (WGS) entry which is preliminary data.</text>
</comment>
<feature type="transmembrane region" description="Helical" evidence="1">
    <location>
        <begin position="123"/>
        <end position="144"/>
    </location>
</feature>
<keyword evidence="1" id="KW-0472">Membrane</keyword>
<dbReference type="EMBL" id="BLXX01000012">
    <property type="protein sequence ID" value="GFO61189.1"/>
    <property type="molecule type" value="Genomic_DNA"/>
</dbReference>
<keyword evidence="3" id="KW-1185">Reference proteome</keyword>
<keyword evidence="1" id="KW-1133">Transmembrane helix</keyword>
<feature type="transmembrane region" description="Helical" evidence="1">
    <location>
        <begin position="92"/>
        <end position="111"/>
    </location>
</feature>
<dbReference type="AlphaFoldDB" id="A0A6V8MNG2"/>
<evidence type="ECO:0000256" key="1">
    <source>
        <dbReference type="SAM" id="Phobius"/>
    </source>
</evidence>
<sequence length="151" mass="16471">MTDLNGSHNSVNQAVSGENNQVAGRDIIIHIKDDQGEKPFPYNPNLIACPACEKQGIYRGADTCPRCQYSFSKERLRVLAEQRQRREQGLQLLVLLGAGVLAGATLISQVFHCGVLKSLGGGVIIVMVIDWGGLFLWVSVVAALKRRQGKI</sequence>
<name>A0A6V8MNG2_9BACT</name>
<evidence type="ECO:0000313" key="2">
    <source>
        <dbReference type="EMBL" id="GFO61189.1"/>
    </source>
</evidence>
<dbReference type="RefSeq" id="WP_183355985.1">
    <property type="nucleotide sequence ID" value="NZ_BLXX01000012.1"/>
</dbReference>
<gene>
    <name evidence="2" type="ORF">GMST_35140</name>
</gene>
<dbReference type="Proteomes" id="UP000556026">
    <property type="component" value="Unassembled WGS sequence"/>
</dbReference>
<organism evidence="2 3">
    <name type="scientific">Geomonas silvestris</name>
    <dbReference type="NCBI Taxonomy" id="2740184"/>
    <lineage>
        <taxon>Bacteria</taxon>
        <taxon>Pseudomonadati</taxon>
        <taxon>Thermodesulfobacteriota</taxon>
        <taxon>Desulfuromonadia</taxon>
        <taxon>Geobacterales</taxon>
        <taxon>Geobacteraceae</taxon>
        <taxon>Geomonas</taxon>
    </lineage>
</organism>
<protein>
    <submittedName>
        <fullName evidence="2">Uncharacterized protein</fullName>
    </submittedName>
</protein>